<protein>
    <submittedName>
        <fullName evidence="6">Helix-turn-helix domain-containing protein</fullName>
    </submittedName>
</protein>
<dbReference type="Proteomes" id="UP001177212">
    <property type="component" value="Unassembled WGS sequence"/>
</dbReference>
<evidence type="ECO:0000256" key="2">
    <source>
        <dbReference type="ARBA" id="ARBA00023125"/>
    </source>
</evidence>
<name>A0ABT9FHB7_9GAMM</name>
<feature type="transmembrane region" description="Helical" evidence="4">
    <location>
        <begin position="12"/>
        <end position="29"/>
    </location>
</feature>
<dbReference type="SMART" id="SM00342">
    <property type="entry name" value="HTH_ARAC"/>
    <property type="match status" value="1"/>
</dbReference>
<gene>
    <name evidence="6" type="ORF">Q8W34_16155</name>
</gene>
<keyword evidence="2" id="KW-0238">DNA-binding</keyword>
<feature type="domain" description="HTH araC/xylS-type" evidence="5">
    <location>
        <begin position="279"/>
        <end position="383"/>
    </location>
</feature>
<keyword evidence="4" id="KW-1133">Transmembrane helix</keyword>
<evidence type="ECO:0000256" key="4">
    <source>
        <dbReference type="SAM" id="Phobius"/>
    </source>
</evidence>
<proteinExistence type="predicted"/>
<keyword evidence="3" id="KW-0804">Transcription</keyword>
<evidence type="ECO:0000313" key="7">
    <source>
        <dbReference type="Proteomes" id="UP001177212"/>
    </source>
</evidence>
<comment type="caution">
    <text evidence="6">The sequence shown here is derived from an EMBL/GenBank/DDBJ whole genome shotgun (WGS) entry which is preliminary data.</text>
</comment>
<feature type="transmembrane region" description="Helical" evidence="4">
    <location>
        <begin position="228"/>
        <end position="247"/>
    </location>
</feature>
<sequence>MKEVLFNTHDLALIFTIFICLSFSVFLVTLKKGNKLSNYLLACFLLTQAAIPTDNLINFGEAFRAFALSLSPNLFYTFGLAFWLEVPLLLLYIKSLVNKNYQLKKRDSLLFIPFIFYAAYFTVDWLMIENSIKLDVLKNDTIETTAFIDRTIYFFRECFRFSISVLCFLELQKYQKNIKNEFAELESVDLTWLKFLVIGFLVVHLNSIFVSLGIIMSYEIGILVDHELLGLTANYAILLLITSLIYFSAGNSRIFQGIDDELTAEQHKAPDSFEPEKIQKIESYLLQNKPYLNHLLTLDNLASQLSMGSRNLSSIINRHFGKNFFEFINYYRVEESKRLLLLEENKTVTMLDIMDKAGFNSKATFNTFFKKLVGVTPTQFRKEYWESQNKNSS</sequence>
<dbReference type="EMBL" id="JAUYVT010000017">
    <property type="protein sequence ID" value="MDP2566182.1"/>
    <property type="molecule type" value="Genomic_DNA"/>
</dbReference>
<reference evidence="6" key="1">
    <citation type="submission" date="2023-07" db="EMBL/GenBank/DDBJ databases">
        <title>Genome content predicts the carbon catabolic preferences of heterotrophic bacteria.</title>
        <authorList>
            <person name="Gralka M."/>
        </authorList>
    </citation>
    <scope>NUCLEOTIDE SEQUENCE</scope>
    <source>
        <strain evidence="6">4G09</strain>
    </source>
</reference>
<dbReference type="PANTHER" id="PTHR43280:SF29">
    <property type="entry name" value="ARAC-FAMILY TRANSCRIPTIONAL REGULATOR"/>
    <property type="match status" value="1"/>
</dbReference>
<dbReference type="PROSITE" id="PS01124">
    <property type="entry name" value="HTH_ARAC_FAMILY_2"/>
    <property type="match status" value="1"/>
</dbReference>
<evidence type="ECO:0000256" key="1">
    <source>
        <dbReference type="ARBA" id="ARBA00023015"/>
    </source>
</evidence>
<keyword evidence="4" id="KW-0812">Transmembrane</keyword>
<evidence type="ECO:0000313" key="6">
    <source>
        <dbReference type="EMBL" id="MDP2566182.1"/>
    </source>
</evidence>
<accession>A0ABT9FHB7</accession>
<evidence type="ECO:0000256" key="3">
    <source>
        <dbReference type="ARBA" id="ARBA00023163"/>
    </source>
</evidence>
<organism evidence="6 7">
    <name type="scientific">Pseudoalteromonas marina</name>
    <dbReference type="NCBI Taxonomy" id="267375"/>
    <lineage>
        <taxon>Bacteria</taxon>
        <taxon>Pseudomonadati</taxon>
        <taxon>Pseudomonadota</taxon>
        <taxon>Gammaproteobacteria</taxon>
        <taxon>Alteromonadales</taxon>
        <taxon>Pseudoalteromonadaceae</taxon>
        <taxon>Pseudoalteromonas</taxon>
    </lineage>
</organism>
<feature type="transmembrane region" description="Helical" evidence="4">
    <location>
        <begin position="109"/>
        <end position="128"/>
    </location>
</feature>
<dbReference type="InterPro" id="IPR018060">
    <property type="entry name" value="HTH_AraC"/>
</dbReference>
<keyword evidence="4" id="KW-0472">Membrane</keyword>
<dbReference type="SUPFAM" id="SSF46689">
    <property type="entry name" value="Homeodomain-like"/>
    <property type="match status" value="1"/>
</dbReference>
<dbReference type="InterPro" id="IPR009057">
    <property type="entry name" value="Homeodomain-like_sf"/>
</dbReference>
<feature type="transmembrane region" description="Helical" evidence="4">
    <location>
        <begin position="73"/>
        <end position="97"/>
    </location>
</feature>
<dbReference type="PANTHER" id="PTHR43280">
    <property type="entry name" value="ARAC-FAMILY TRANSCRIPTIONAL REGULATOR"/>
    <property type="match status" value="1"/>
</dbReference>
<evidence type="ECO:0000259" key="5">
    <source>
        <dbReference type="PROSITE" id="PS01124"/>
    </source>
</evidence>
<dbReference type="Pfam" id="PF12833">
    <property type="entry name" value="HTH_18"/>
    <property type="match status" value="1"/>
</dbReference>
<dbReference type="RefSeq" id="WP_010556363.1">
    <property type="nucleotide sequence ID" value="NZ_AHCB03000005.1"/>
</dbReference>
<feature type="transmembrane region" description="Helical" evidence="4">
    <location>
        <begin position="192"/>
        <end position="216"/>
    </location>
</feature>
<keyword evidence="1" id="KW-0805">Transcription regulation</keyword>
<feature type="transmembrane region" description="Helical" evidence="4">
    <location>
        <begin position="36"/>
        <end position="53"/>
    </location>
</feature>
<keyword evidence="7" id="KW-1185">Reference proteome</keyword>
<dbReference type="Gene3D" id="1.10.10.60">
    <property type="entry name" value="Homeodomain-like"/>
    <property type="match status" value="2"/>
</dbReference>